<evidence type="ECO:0000256" key="1">
    <source>
        <dbReference type="ARBA" id="ARBA00004448"/>
    </source>
</evidence>
<dbReference type="Proteomes" id="UP000193144">
    <property type="component" value="Unassembled WGS sequence"/>
</dbReference>
<dbReference type="OrthoDB" id="5239565at2759"/>
<keyword evidence="6" id="KW-0999">Mitochondrion inner membrane</keyword>
<proteinExistence type="inferred from homology"/>
<dbReference type="InterPro" id="IPR002113">
    <property type="entry name" value="ADT_euk_type"/>
</dbReference>
<evidence type="ECO:0000256" key="5">
    <source>
        <dbReference type="ARBA" id="ARBA00022737"/>
    </source>
</evidence>
<keyword evidence="8" id="KW-0496">Mitochondrion</keyword>
<dbReference type="Pfam" id="PF00153">
    <property type="entry name" value="Mito_carr"/>
    <property type="match status" value="1"/>
</dbReference>
<dbReference type="PROSITE" id="PS50920">
    <property type="entry name" value="SOLCAR"/>
    <property type="match status" value="1"/>
</dbReference>
<accession>A0A1Y1ZFU7</accession>
<evidence type="ECO:0000256" key="12">
    <source>
        <dbReference type="SAM" id="Phobius"/>
    </source>
</evidence>
<organism evidence="13 14">
    <name type="scientific">Clohesyomyces aquaticus</name>
    <dbReference type="NCBI Taxonomy" id="1231657"/>
    <lineage>
        <taxon>Eukaryota</taxon>
        <taxon>Fungi</taxon>
        <taxon>Dikarya</taxon>
        <taxon>Ascomycota</taxon>
        <taxon>Pezizomycotina</taxon>
        <taxon>Dothideomycetes</taxon>
        <taxon>Pleosporomycetidae</taxon>
        <taxon>Pleosporales</taxon>
        <taxon>Lindgomycetaceae</taxon>
        <taxon>Clohesyomyces</taxon>
    </lineage>
</organism>
<dbReference type="InterPro" id="IPR018108">
    <property type="entry name" value="MCP_transmembrane"/>
</dbReference>
<dbReference type="EMBL" id="MCFA01000091">
    <property type="protein sequence ID" value="ORY09113.1"/>
    <property type="molecule type" value="Genomic_DNA"/>
</dbReference>
<gene>
    <name evidence="13" type="ORF">BCR34DRAFT_603133</name>
</gene>
<dbReference type="SUPFAM" id="SSF103506">
    <property type="entry name" value="Mitochondrial carrier"/>
    <property type="match status" value="1"/>
</dbReference>
<dbReference type="InterPro" id="IPR023395">
    <property type="entry name" value="MCP_dom_sf"/>
</dbReference>
<dbReference type="PANTHER" id="PTHR46356">
    <property type="entry name" value="MITOCHONDRIAL 2-OXODICARBOXYLATE CARRIER"/>
    <property type="match status" value="1"/>
</dbReference>
<keyword evidence="5" id="KW-0677">Repeat</keyword>
<dbReference type="AlphaFoldDB" id="A0A1Y1ZFU7"/>
<evidence type="ECO:0000256" key="11">
    <source>
        <dbReference type="RuleBase" id="RU000488"/>
    </source>
</evidence>
<keyword evidence="3 11" id="KW-0813">Transport</keyword>
<dbReference type="GO" id="GO:0005743">
    <property type="term" value="C:mitochondrial inner membrane"/>
    <property type="evidence" value="ECO:0007669"/>
    <property type="project" value="UniProtKB-SubCell"/>
</dbReference>
<keyword evidence="7 12" id="KW-1133">Transmembrane helix</keyword>
<evidence type="ECO:0000256" key="7">
    <source>
        <dbReference type="ARBA" id="ARBA00022989"/>
    </source>
</evidence>
<evidence type="ECO:0000256" key="6">
    <source>
        <dbReference type="ARBA" id="ARBA00022792"/>
    </source>
</evidence>
<protein>
    <submittedName>
        <fullName evidence="13">Mitochondrial substrate/solute carrier</fullName>
    </submittedName>
</protein>
<evidence type="ECO:0000313" key="14">
    <source>
        <dbReference type="Proteomes" id="UP000193144"/>
    </source>
</evidence>
<dbReference type="GO" id="GO:0140021">
    <property type="term" value="P:mitochondrial ADP transmembrane transport"/>
    <property type="evidence" value="ECO:0007669"/>
    <property type="project" value="InterPro"/>
</dbReference>
<evidence type="ECO:0000256" key="2">
    <source>
        <dbReference type="ARBA" id="ARBA00006375"/>
    </source>
</evidence>
<reference evidence="13 14" key="1">
    <citation type="submission" date="2016-07" db="EMBL/GenBank/DDBJ databases">
        <title>Pervasive Adenine N6-methylation of Active Genes in Fungi.</title>
        <authorList>
            <consortium name="DOE Joint Genome Institute"/>
            <person name="Mondo S.J."/>
            <person name="Dannebaum R.O."/>
            <person name="Kuo R.C."/>
            <person name="Labutti K."/>
            <person name="Haridas S."/>
            <person name="Kuo A."/>
            <person name="Salamov A."/>
            <person name="Ahrendt S.R."/>
            <person name="Lipzen A."/>
            <person name="Sullivan W."/>
            <person name="Andreopoulos W.B."/>
            <person name="Clum A."/>
            <person name="Lindquist E."/>
            <person name="Daum C."/>
            <person name="Ramamoorthy G.K."/>
            <person name="Gryganskyi A."/>
            <person name="Culley D."/>
            <person name="Magnuson J.K."/>
            <person name="James T.Y."/>
            <person name="O'Malley M.A."/>
            <person name="Stajich J.E."/>
            <person name="Spatafora J.W."/>
            <person name="Visel A."/>
            <person name="Grigoriev I.V."/>
        </authorList>
    </citation>
    <scope>NUCLEOTIDE SEQUENCE [LARGE SCALE GENOMIC DNA]</scope>
    <source>
        <strain evidence="13 14">CBS 115471</strain>
    </source>
</reference>
<dbReference type="PANTHER" id="PTHR46356:SF1">
    <property type="entry name" value="MITOCHONDRIAL 2-OXODICARBOXYLATE CARRIER"/>
    <property type="match status" value="1"/>
</dbReference>
<dbReference type="InterPro" id="IPR051752">
    <property type="entry name" value="Mito_2-oxodicarb_carrier"/>
</dbReference>
<feature type="transmembrane region" description="Helical" evidence="12">
    <location>
        <begin position="12"/>
        <end position="30"/>
    </location>
</feature>
<comment type="subcellular location">
    <subcellularLocation>
        <location evidence="1">Mitochondrion inner membrane</location>
        <topology evidence="1">Multi-pass membrane protein</topology>
    </subcellularLocation>
</comment>
<dbReference type="GO" id="GO:0005471">
    <property type="term" value="F:ATP:ADP antiporter activity"/>
    <property type="evidence" value="ECO:0007669"/>
    <property type="project" value="InterPro"/>
</dbReference>
<evidence type="ECO:0000256" key="9">
    <source>
        <dbReference type="ARBA" id="ARBA00023136"/>
    </source>
</evidence>
<keyword evidence="9 10" id="KW-0472">Membrane</keyword>
<evidence type="ECO:0000256" key="10">
    <source>
        <dbReference type="PROSITE-ProRule" id="PRU00282"/>
    </source>
</evidence>
<keyword evidence="14" id="KW-1185">Reference proteome</keyword>
<dbReference type="GO" id="GO:1990544">
    <property type="term" value="P:mitochondrial ATP transmembrane transport"/>
    <property type="evidence" value="ECO:0007669"/>
    <property type="project" value="InterPro"/>
</dbReference>
<evidence type="ECO:0000256" key="4">
    <source>
        <dbReference type="ARBA" id="ARBA00022692"/>
    </source>
</evidence>
<keyword evidence="4 10" id="KW-0812">Transmembrane</keyword>
<comment type="caution">
    <text evidence="13">The sequence shown here is derived from an EMBL/GenBank/DDBJ whole genome shotgun (WGS) entry which is preliminary data.</text>
</comment>
<dbReference type="PRINTS" id="PR00927">
    <property type="entry name" value="ADPTRNSLCASE"/>
</dbReference>
<evidence type="ECO:0000256" key="8">
    <source>
        <dbReference type="ARBA" id="ARBA00023128"/>
    </source>
</evidence>
<evidence type="ECO:0000256" key="3">
    <source>
        <dbReference type="ARBA" id="ARBA00022448"/>
    </source>
</evidence>
<comment type="similarity">
    <text evidence="2 11">Belongs to the mitochondrial carrier (TC 2.A.29) family.</text>
</comment>
<dbReference type="Gene3D" id="1.50.40.10">
    <property type="entry name" value="Mitochondrial carrier domain"/>
    <property type="match status" value="1"/>
</dbReference>
<evidence type="ECO:0000313" key="13">
    <source>
        <dbReference type="EMBL" id="ORY09113.1"/>
    </source>
</evidence>
<feature type="repeat" description="Solcar" evidence="10">
    <location>
        <begin position="7"/>
        <end position="84"/>
    </location>
</feature>
<name>A0A1Y1ZFU7_9PLEO</name>
<sequence>MATEKPLPFVYQFAAGAVAGVSEILVMYPLDVVKTRVQLQTGKGVGEDSYNGMVDCFRKIIRNEGFSRLYRGISAPILMEAPKR</sequence>